<proteinExistence type="predicted"/>
<reference evidence="2" key="2">
    <citation type="journal article" date="2023" name="IMA Fungus">
        <title>Comparative genomic study of the Penicillium genus elucidates a diverse pangenome and 15 lateral gene transfer events.</title>
        <authorList>
            <person name="Petersen C."/>
            <person name="Sorensen T."/>
            <person name="Nielsen M.R."/>
            <person name="Sondergaard T.E."/>
            <person name="Sorensen J.L."/>
            <person name="Fitzpatrick D.A."/>
            <person name="Frisvad J.C."/>
            <person name="Nielsen K.L."/>
        </authorList>
    </citation>
    <scope>NUCLEOTIDE SEQUENCE</scope>
    <source>
        <strain evidence="2">IBT 21917</strain>
    </source>
</reference>
<keyword evidence="3" id="KW-1185">Reference proteome</keyword>
<accession>A0A9W9LHZ3</accession>
<dbReference type="EMBL" id="JAPQKO010000006">
    <property type="protein sequence ID" value="KAJ5156703.1"/>
    <property type="molecule type" value="Genomic_DNA"/>
</dbReference>
<dbReference type="OrthoDB" id="4347872at2759"/>
<name>A0A9W9LHZ3_9EURO</name>
<sequence>MADSSECKPIQRRATEGDLSHHDRHRGHRNEAQFITTLVAAMTELQAEHAGQPASTSSDASLGSHSAAGSIDWRDTLTWDLTGVLQLRRLLALWAEYKVPASDMGLFLVKVLYERDGHLGNRLMRMVYCNESYTNIALDIMRHYQVRGSDGQPLWMALDLGEVELRPSGMSSFASSGLTIATGYTESMTAQGSFHGTNPSPVDLPPRWPFYMRGADLEDFFLNSPETSGEEFRCRPSSISLRSAINPTKLQIMGANSDPPHEPMTGDMAGTDQGDPSPSDHRGPSETPYALRPGFTPTEKN</sequence>
<feature type="region of interest" description="Disordered" evidence="1">
    <location>
        <begin position="1"/>
        <end position="27"/>
    </location>
</feature>
<evidence type="ECO:0000313" key="2">
    <source>
        <dbReference type="EMBL" id="KAJ5156703.1"/>
    </source>
</evidence>
<organism evidence="2 3">
    <name type="scientific">Penicillium capsulatum</name>
    <dbReference type="NCBI Taxonomy" id="69766"/>
    <lineage>
        <taxon>Eukaryota</taxon>
        <taxon>Fungi</taxon>
        <taxon>Dikarya</taxon>
        <taxon>Ascomycota</taxon>
        <taxon>Pezizomycotina</taxon>
        <taxon>Eurotiomycetes</taxon>
        <taxon>Eurotiomycetidae</taxon>
        <taxon>Eurotiales</taxon>
        <taxon>Aspergillaceae</taxon>
        <taxon>Penicillium</taxon>
    </lineage>
</organism>
<comment type="caution">
    <text evidence="2">The sequence shown here is derived from an EMBL/GenBank/DDBJ whole genome shotgun (WGS) entry which is preliminary data.</text>
</comment>
<dbReference type="AlphaFoldDB" id="A0A9W9LHZ3"/>
<feature type="region of interest" description="Disordered" evidence="1">
    <location>
        <begin position="251"/>
        <end position="301"/>
    </location>
</feature>
<dbReference type="Proteomes" id="UP001146351">
    <property type="component" value="Unassembled WGS sequence"/>
</dbReference>
<gene>
    <name evidence="2" type="ORF">N7492_009506</name>
</gene>
<reference evidence="2" key="1">
    <citation type="submission" date="2022-11" db="EMBL/GenBank/DDBJ databases">
        <authorList>
            <person name="Petersen C."/>
        </authorList>
    </citation>
    <scope>NUCLEOTIDE SEQUENCE</scope>
    <source>
        <strain evidence="2">IBT 21917</strain>
    </source>
</reference>
<evidence type="ECO:0000313" key="3">
    <source>
        <dbReference type="Proteomes" id="UP001146351"/>
    </source>
</evidence>
<evidence type="ECO:0000256" key="1">
    <source>
        <dbReference type="SAM" id="MobiDB-lite"/>
    </source>
</evidence>
<protein>
    <submittedName>
        <fullName evidence="2">Lipopolysaccharide-modifying protein</fullName>
    </submittedName>
</protein>